<evidence type="ECO:0000313" key="3">
    <source>
        <dbReference type="Proteomes" id="UP000193689"/>
    </source>
</evidence>
<comment type="caution">
    <text evidence="2">The sequence shown here is derived from an EMBL/GenBank/DDBJ whole genome shotgun (WGS) entry which is preliminary data.</text>
</comment>
<evidence type="ECO:0000313" key="2">
    <source>
        <dbReference type="EMBL" id="ORY61370.1"/>
    </source>
</evidence>
<dbReference type="Proteomes" id="UP000193689">
    <property type="component" value="Unassembled WGS sequence"/>
</dbReference>
<organism evidence="2 3">
    <name type="scientific">Pseudomassariella vexata</name>
    <dbReference type="NCBI Taxonomy" id="1141098"/>
    <lineage>
        <taxon>Eukaryota</taxon>
        <taxon>Fungi</taxon>
        <taxon>Dikarya</taxon>
        <taxon>Ascomycota</taxon>
        <taxon>Pezizomycotina</taxon>
        <taxon>Sordariomycetes</taxon>
        <taxon>Xylariomycetidae</taxon>
        <taxon>Amphisphaeriales</taxon>
        <taxon>Pseudomassariaceae</taxon>
        <taxon>Pseudomassariella</taxon>
    </lineage>
</organism>
<sequence>MTYITVSINAMLKTFPIQKMTFRIILMLLFHWLGAIVPVSSVQRLLVPEPEPGWPPRFPFGVRFMDENAVRRLL</sequence>
<keyword evidence="1" id="KW-0472">Membrane</keyword>
<feature type="transmembrane region" description="Helical" evidence="1">
    <location>
        <begin position="21"/>
        <end position="40"/>
    </location>
</feature>
<keyword evidence="1" id="KW-0812">Transmembrane</keyword>
<proteinExistence type="predicted"/>
<dbReference type="GeneID" id="63776887"/>
<dbReference type="EMBL" id="MCFJ01000010">
    <property type="protein sequence ID" value="ORY61370.1"/>
    <property type="molecule type" value="Genomic_DNA"/>
</dbReference>
<accession>A0A1Y2DQ41</accession>
<evidence type="ECO:0000256" key="1">
    <source>
        <dbReference type="SAM" id="Phobius"/>
    </source>
</evidence>
<gene>
    <name evidence="2" type="ORF">BCR38DRAFT_439987</name>
</gene>
<dbReference type="RefSeq" id="XP_040713447.1">
    <property type="nucleotide sequence ID" value="XM_040860675.1"/>
</dbReference>
<keyword evidence="1" id="KW-1133">Transmembrane helix</keyword>
<dbReference type="AlphaFoldDB" id="A0A1Y2DQ41"/>
<reference evidence="2 3" key="1">
    <citation type="submission" date="2016-07" db="EMBL/GenBank/DDBJ databases">
        <title>Pervasive Adenine N6-methylation of Active Genes in Fungi.</title>
        <authorList>
            <consortium name="DOE Joint Genome Institute"/>
            <person name="Mondo S.J."/>
            <person name="Dannebaum R.O."/>
            <person name="Kuo R.C."/>
            <person name="Labutti K."/>
            <person name="Haridas S."/>
            <person name="Kuo A."/>
            <person name="Salamov A."/>
            <person name="Ahrendt S.R."/>
            <person name="Lipzen A."/>
            <person name="Sullivan W."/>
            <person name="Andreopoulos W.B."/>
            <person name="Clum A."/>
            <person name="Lindquist E."/>
            <person name="Daum C."/>
            <person name="Ramamoorthy G.K."/>
            <person name="Gryganskyi A."/>
            <person name="Culley D."/>
            <person name="Magnuson J.K."/>
            <person name="James T.Y."/>
            <person name="O'Malley M.A."/>
            <person name="Stajich J.E."/>
            <person name="Spatafora J.W."/>
            <person name="Visel A."/>
            <person name="Grigoriev I.V."/>
        </authorList>
    </citation>
    <scope>NUCLEOTIDE SEQUENCE [LARGE SCALE GENOMIC DNA]</scope>
    <source>
        <strain evidence="2 3">CBS 129021</strain>
    </source>
</reference>
<protein>
    <submittedName>
        <fullName evidence="2">Uncharacterized protein</fullName>
    </submittedName>
</protein>
<dbReference type="InParanoid" id="A0A1Y2DQ41"/>
<keyword evidence="3" id="KW-1185">Reference proteome</keyword>
<name>A0A1Y2DQ41_9PEZI</name>